<dbReference type="EMBL" id="BCSY01000039">
    <property type="protein sequence ID" value="GAS95517.1"/>
    <property type="molecule type" value="Genomic_DNA"/>
</dbReference>
<dbReference type="STRING" id="228230.RMCC_2483"/>
<comment type="caution">
    <text evidence="1">The sequence shown here is derived from an EMBL/GenBank/DDBJ whole genome shotgun (WGS) entry which is preliminary data.</text>
</comment>
<protein>
    <submittedName>
        <fullName evidence="1">Uncharacterized protein</fullName>
    </submittedName>
</protein>
<evidence type="ECO:0000313" key="2">
    <source>
        <dbReference type="Proteomes" id="UP000069443"/>
    </source>
</evidence>
<reference evidence="2" key="2">
    <citation type="submission" date="2016-02" db="EMBL/GenBank/DDBJ databases">
        <title>Draft genome sequence of five rapidly growing Mycobacterium species.</title>
        <authorList>
            <person name="Katahira K."/>
            <person name="Gotou Y."/>
            <person name="Iida K."/>
            <person name="Ogura Y."/>
            <person name="Hayashi T."/>
        </authorList>
    </citation>
    <scope>NUCLEOTIDE SEQUENCE [LARGE SCALE GENOMIC DNA]</scope>
    <source>
        <strain evidence="2">JCM15298</strain>
    </source>
</reference>
<organism evidence="1 2">
    <name type="scientific">Mycolicibacterium canariasense</name>
    <name type="common">Mycobacterium canariasense</name>
    <dbReference type="NCBI Taxonomy" id="228230"/>
    <lineage>
        <taxon>Bacteria</taxon>
        <taxon>Bacillati</taxon>
        <taxon>Actinomycetota</taxon>
        <taxon>Actinomycetes</taxon>
        <taxon>Mycobacteriales</taxon>
        <taxon>Mycobacteriaceae</taxon>
        <taxon>Mycolicibacterium</taxon>
    </lineage>
</organism>
<proteinExistence type="predicted"/>
<gene>
    <name evidence="1" type="ORF">RMCC_2483</name>
</gene>
<accession>A0A100WC06</accession>
<keyword evidence="2" id="KW-1185">Reference proteome</keyword>
<dbReference type="Proteomes" id="UP000069443">
    <property type="component" value="Unassembled WGS sequence"/>
</dbReference>
<reference evidence="2" key="1">
    <citation type="journal article" date="2016" name="Genome Announc.">
        <title>Draft Genome Sequences of Five Rapidly Growing Mycobacterium Species, M. thermoresistibile, M. fortuitum subsp. acetamidolyticum, M. canariasense, M. brisbanense, and M. novocastrense.</title>
        <authorList>
            <person name="Katahira K."/>
            <person name="Ogura Y."/>
            <person name="Gotoh Y."/>
            <person name="Hayashi T."/>
        </authorList>
    </citation>
    <scope>NUCLEOTIDE SEQUENCE [LARGE SCALE GENOMIC DNA]</scope>
    <source>
        <strain evidence="2">JCM15298</strain>
    </source>
</reference>
<dbReference type="AlphaFoldDB" id="A0A100WC06"/>
<sequence length="157" mass="17551">MTRQAGPGLAGSGRACPGEVCQGAADEKNGELTPQIVVDEARPETSELHHRFEWDDAVAGEAYRRTQAAELIRSVRITFSDNKTGERKHIRAFHSLRESGEAERAGYVPTDEIVQDELATRILQQAFKREIADLKRKYGHLEDYISWVRSEAAELAS</sequence>
<evidence type="ECO:0000313" key="1">
    <source>
        <dbReference type="EMBL" id="GAS95517.1"/>
    </source>
</evidence>
<name>A0A100WC06_MYCCR</name>